<accession>A0ACC5VZ64</accession>
<dbReference type="EC" id="2.7.7.38" evidence="1"/>
<keyword evidence="1" id="KW-0548">Nucleotidyltransferase</keyword>
<evidence type="ECO:0000313" key="1">
    <source>
        <dbReference type="EMBL" id="MBZ7973863.1"/>
    </source>
</evidence>
<dbReference type="Proteomes" id="UP001319828">
    <property type="component" value="Unassembled WGS sequence"/>
</dbReference>
<keyword evidence="1" id="KW-0808">Transferase</keyword>
<keyword evidence="2" id="KW-1185">Reference proteome</keyword>
<proteinExistence type="predicted"/>
<name>A0ACC5VZ64_9BACT</name>
<dbReference type="EMBL" id="JACHUQ010000001">
    <property type="protein sequence ID" value="MBZ7973863.1"/>
    <property type="molecule type" value="Genomic_DNA"/>
</dbReference>
<protein>
    <submittedName>
        <fullName evidence="1">3-deoxy-manno-octulosonate cytidylyltransferase</fullName>
        <ecNumber evidence="1">2.7.7.38</ecNumber>
    </submittedName>
</protein>
<comment type="caution">
    <text evidence="1">The sequence shown here is derived from an EMBL/GenBank/DDBJ whole genome shotgun (WGS) entry which is preliminary data.</text>
</comment>
<sequence>MIIIPTRLNSTRFPKKILCDIGGVPMFIATAKQVQDIDEVCIAVDDEEILELAKKYHFKAVLTRKDHESGTDRINEACQKLALKEDEIVINVQADEPFIESKNLFLFKEFAHSCLGEKAFMASCYKLIDQKQANDSNLVKVVCDKDDFALYFSRSKIPYEREDYQGNFKGHLGIYAYSVKALKEFCALENSMLEKAEKLEQLRAIENGKKIKMLEISTQSIGIDTQEDYEKALKFYKNLQNFA</sequence>
<evidence type="ECO:0000313" key="2">
    <source>
        <dbReference type="Proteomes" id="UP001319828"/>
    </source>
</evidence>
<organism evidence="1 2">
    <name type="scientific">Campylobacter molothri</name>
    <dbReference type="NCBI Taxonomy" id="1032242"/>
    <lineage>
        <taxon>Bacteria</taxon>
        <taxon>Pseudomonadati</taxon>
        <taxon>Campylobacterota</taxon>
        <taxon>Epsilonproteobacteria</taxon>
        <taxon>Campylobacterales</taxon>
        <taxon>Campylobacteraceae</taxon>
        <taxon>Campylobacter</taxon>
    </lineage>
</organism>
<reference evidence="1" key="1">
    <citation type="submission" date="2020-07" db="EMBL/GenBank/DDBJ databases">
        <title>Campylobacter molothri sp. nov. isolated from wild birds.</title>
        <authorList>
            <person name="Miller W.G."/>
            <person name="Chapman M.H."/>
            <person name="Yee E."/>
            <person name="Lopes B.S."/>
            <person name="Forbes K.J."/>
        </authorList>
    </citation>
    <scope>NUCLEOTIDE SEQUENCE</scope>
    <source>
        <strain evidence="1">RM9754</strain>
    </source>
</reference>
<gene>
    <name evidence="1" type="primary">kdsB</name>
    <name evidence="1" type="ORF">H2252_00495</name>
</gene>